<dbReference type="InterPro" id="IPR036388">
    <property type="entry name" value="WH-like_DNA-bd_sf"/>
</dbReference>
<evidence type="ECO:0000313" key="6">
    <source>
        <dbReference type="Proteomes" id="UP000317122"/>
    </source>
</evidence>
<accession>A0A562N8V3</accession>
<dbReference type="InterPro" id="IPR008920">
    <property type="entry name" value="TF_FadR/GntR_C"/>
</dbReference>
<dbReference type="Gene3D" id="1.20.120.530">
    <property type="entry name" value="GntR ligand-binding domain-like"/>
    <property type="match status" value="1"/>
</dbReference>
<dbReference type="InterPro" id="IPR011711">
    <property type="entry name" value="GntR_C"/>
</dbReference>
<evidence type="ECO:0000256" key="3">
    <source>
        <dbReference type="ARBA" id="ARBA00023163"/>
    </source>
</evidence>
<sequence>MHMAGAAFRRPGVEITPLSRDTLQERVYRHVTELILDGSIVPGEMVTVQSLADAFGVSPMPVREALRRLTAANALMVVSGRSIGIPALSRARLIDLRNVRFEIEAIAAAWAAERMDDKSMAQLGQHLDALQQANAAGDVKSYLRANYAFHFSIYRAAGSENILNIIENLWLQISPYFNMLHDSGNYSTANEHHQEMFAALRNRDAEAVRAAVRADIDAAFMVLIDLLK</sequence>
<dbReference type="Pfam" id="PF00392">
    <property type="entry name" value="GntR"/>
    <property type="match status" value="1"/>
</dbReference>
<dbReference type="GO" id="GO:0003677">
    <property type="term" value="F:DNA binding"/>
    <property type="evidence" value="ECO:0007669"/>
    <property type="project" value="UniProtKB-KW"/>
</dbReference>
<dbReference type="SMART" id="SM00895">
    <property type="entry name" value="FCD"/>
    <property type="match status" value="1"/>
</dbReference>
<evidence type="ECO:0000313" key="5">
    <source>
        <dbReference type="EMBL" id="TWI28311.1"/>
    </source>
</evidence>
<keyword evidence="6" id="KW-1185">Reference proteome</keyword>
<protein>
    <submittedName>
        <fullName evidence="5">GntR family transcriptional regulator</fullName>
    </submittedName>
</protein>
<dbReference type="PANTHER" id="PTHR43537:SF39">
    <property type="entry name" value="HTH-TYPE TRANSCRIPTIONAL REGULATOR MCBR"/>
    <property type="match status" value="1"/>
</dbReference>
<dbReference type="InterPro" id="IPR000524">
    <property type="entry name" value="Tscrpt_reg_HTH_GntR"/>
</dbReference>
<name>A0A562N8V3_9HYPH</name>
<keyword evidence="3" id="KW-0804">Transcription</keyword>
<proteinExistence type="predicted"/>
<reference evidence="5 6" key="1">
    <citation type="journal article" date="2015" name="Stand. Genomic Sci.">
        <title>Genomic Encyclopedia of Bacterial and Archaeal Type Strains, Phase III: the genomes of soil and plant-associated and newly described type strains.</title>
        <authorList>
            <person name="Whitman W.B."/>
            <person name="Woyke T."/>
            <person name="Klenk H.P."/>
            <person name="Zhou Y."/>
            <person name="Lilburn T.G."/>
            <person name="Beck B.J."/>
            <person name="De Vos P."/>
            <person name="Vandamme P."/>
            <person name="Eisen J.A."/>
            <person name="Garrity G."/>
            <person name="Hugenholtz P."/>
            <person name="Kyrpides N.C."/>
        </authorList>
    </citation>
    <scope>NUCLEOTIDE SEQUENCE [LARGE SCALE GENOMIC DNA]</scope>
    <source>
        <strain evidence="5 6">CGMCC 1.2546</strain>
    </source>
</reference>
<dbReference type="PROSITE" id="PS50949">
    <property type="entry name" value="HTH_GNTR"/>
    <property type="match status" value="1"/>
</dbReference>
<keyword evidence="1" id="KW-0805">Transcription regulation</keyword>
<dbReference type="SUPFAM" id="SSF48008">
    <property type="entry name" value="GntR ligand-binding domain-like"/>
    <property type="match status" value="1"/>
</dbReference>
<gene>
    <name evidence="5" type="ORF">IQ26_05351</name>
</gene>
<dbReference type="Proteomes" id="UP000317122">
    <property type="component" value="Unassembled WGS sequence"/>
</dbReference>
<dbReference type="PANTHER" id="PTHR43537">
    <property type="entry name" value="TRANSCRIPTIONAL REGULATOR, GNTR FAMILY"/>
    <property type="match status" value="1"/>
</dbReference>
<comment type="caution">
    <text evidence="5">The sequence shown here is derived from an EMBL/GenBank/DDBJ whole genome shotgun (WGS) entry which is preliminary data.</text>
</comment>
<keyword evidence="2" id="KW-0238">DNA-binding</keyword>
<dbReference type="AlphaFoldDB" id="A0A562N8V3"/>
<dbReference type="GO" id="GO:0003700">
    <property type="term" value="F:DNA-binding transcription factor activity"/>
    <property type="evidence" value="ECO:0007669"/>
    <property type="project" value="InterPro"/>
</dbReference>
<dbReference type="SMART" id="SM00345">
    <property type="entry name" value="HTH_GNTR"/>
    <property type="match status" value="1"/>
</dbReference>
<organism evidence="5 6">
    <name type="scientific">Mesorhizobium tianshanense</name>
    <dbReference type="NCBI Taxonomy" id="39844"/>
    <lineage>
        <taxon>Bacteria</taxon>
        <taxon>Pseudomonadati</taxon>
        <taxon>Pseudomonadota</taxon>
        <taxon>Alphaproteobacteria</taxon>
        <taxon>Hyphomicrobiales</taxon>
        <taxon>Phyllobacteriaceae</taxon>
        <taxon>Mesorhizobium</taxon>
    </lineage>
</organism>
<dbReference type="SUPFAM" id="SSF46785">
    <property type="entry name" value="Winged helix' DNA-binding domain"/>
    <property type="match status" value="1"/>
</dbReference>
<dbReference type="InterPro" id="IPR036390">
    <property type="entry name" value="WH_DNA-bd_sf"/>
</dbReference>
<feature type="domain" description="HTH gntR-type" evidence="4">
    <location>
        <begin position="21"/>
        <end position="88"/>
    </location>
</feature>
<evidence type="ECO:0000256" key="2">
    <source>
        <dbReference type="ARBA" id="ARBA00023125"/>
    </source>
</evidence>
<dbReference type="Gene3D" id="1.10.10.10">
    <property type="entry name" value="Winged helix-like DNA-binding domain superfamily/Winged helix DNA-binding domain"/>
    <property type="match status" value="1"/>
</dbReference>
<dbReference type="EMBL" id="VLKT01000039">
    <property type="protein sequence ID" value="TWI28311.1"/>
    <property type="molecule type" value="Genomic_DNA"/>
</dbReference>
<dbReference type="Pfam" id="PF07729">
    <property type="entry name" value="FCD"/>
    <property type="match status" value="1"/>
</dbReference>
<evidence type="ECO:0000256" key="1">
    <source>
        <dbReference type="ARBA" id="ARBA00023015"/>
    </source>
</evidence>
<evidence type="ECO:0000259" key="4">
    <source>
        <dbReference type="PROSITE" id="PS50949"/>
    </source>
</evidence>